<keyword evidence="1" id="KW-0677">Repeat</keyword>
<accession>A0A1Q9E826</accession>
<evidence type="ECO:0000256" key="1">
    <source>
        <dbReference type="ARBA" id="ARBA00022737"/>
    </source>
</evidence>
<dbReference type="PROSITE" id="PS51375">
    <property type="entry name" value="PPR"/>
    <property type="match status" value="2"/>
</dbReference>
<proteinExistence type="predicted"/>
<organism evidence="3 4">
    <name type="scientific">Symbiodinium microadriaticum</name>
    <name type="common">Dinoflagellate</name>
    <name type="synonym">Zooxanthella microadriatica</name>
    <dbReference type="NCBI Taxonomy" id="2951"/>
    <lineage>
        <taxon>Eukaryota</taxon>
        <taxon>Sar</taxon>
        <taxon>Alveolata</taxon>
        <taxon>Dinophyceae</taxon>
        <taxon>Suessiales</taxon>
        <taxon>Symbiodiniaceae</taxon>
        <taxon>Symbiodinium</taxon>
    </lineage>
</organism>
<dbReference type="Gene3D" id="1.25.40.10">
    <property type="entry name" value="Tetratricopeptide repeat domain"/>
    <property type="match status" value="1"/>
</dbReference>
<dbReference type="PANTHER" id="PTHR47447">
    <property type="entry name" value="OS03G0856100 PROTEIN"/>
    <property type="match status" value="1"/>
</dbReference>
<name>A0A1Q9E826_SYMMI</name>
<comment type="caution">
    <text evidence="3">The sequence shown here is derived from an EMBL/GenBank/DDBJ whole genome shotgun (WGS) entry which is preliminary data.</text>
</comment>
<dbReference type="NCBIfam" id="TIGR00756">
    <property type="entry name" value="PPR"/>
    <property type="match status" value="1"/>
</dbReference>
<dbReference type="Pfam" id="PF01535">
    <property type="entry name" value="PPR"/>
    <property type="match status" value="1"/>
</dbReference>
<feature type="repeat" description="PPR" evidence="2">
    <location>
        <begin position="156"/>
        <end position="187"/>
    </location>
</feature>
<dbReference type="PANTHER" id="PTHR47447:SF17">
    <property type="entry name" value="OS12G0638900 PROTEIN"/>
    <property type="match status" value="1"/>
</dbReference>
<dbReference type="InterPro" id="IPR002885">
    <property type="entry name" value="PPR_rpt"/>
</dbReference>
<protein>
    <submittedName>
        <fullName evidence="3">Pentatricopeptide repeat-containing protein, chloroplastic</fullName>
    </submittedName>
</protein>
<dbReference type="Proteomes" id="UP000186817">
    <property type="component" value="Unassembled WGS sequence"/>
</dbReference>
<dbReference type="InterPro" id="IPR011990">
    <property type="entry name" value="TPR-like_helical_dom_sf"/>
</dbReference>
<evidence type="ECO:0000313" key="4">
    <source>
        <dbReference type="Proteomes" id="UP000186817"/>
    </source>
</evidence>
<evidence type="ECO:0000256" key="2">
    <source>
        <dbReference type="PROSITE-ProRule" id="PRU00708"/>
    </source>
</evidence>
<keyword evidence="4" id="KW-1185">Reference proteome</keyword>
<dbReference type="OrthoDB" id="444548at2759"/>
<feature type="repeat" description="PPR" evidence="2">
    <location>
        <begin position="86"/>
        <end position="120"/>
    </location>
</feature>
<reference evidence="3 4" key="1">
    <citation type="submission" date="2016-02" db="EMBL/GenBank/DDBJ databases">
        <title>Genome analysis of coral dinoflagellate symbionts highlights evolutionary adaptations to a symbiotic lifestyle.</title>
        <authorList>
            <person name="Aranda M."/>
            <person name="Li Y."/>
            <person name="Liew Y.J."/>
            <person name="Baumgarten S."/>
            <person name="Simakov O."/>
            <person name="Wilson M."/>
            <person name="Piel J."/>
            <person name="Ashoor H."/>
            <person name="Bougouffa S."/>
            <person name="Bajic V.B."/>
            <person name="Ryu T."/>
            <person name="Ravasi T."/>
            <person name="Bayer T."/>
            <person name="Micklem G."/>
            <person name="Kim H."/>
            <person name="Bhak J."/>
            <person name="Lajeunesse T.C."/>
            <person name="Voolstra C.R."/>
        </authorList>
    </citation>
    <scope>NUCLEOTIDE SEQUENCE [LARGE SCALE GENOMIC DNA]</scope>
    <source>
        <strain evidence="3 4">CCMP2467</strain>
    </source>
</reference>
<dbReference type="AlphaFoldDB" id="A0A1Q9E826"/>
<gene>
    <name evidence="3" type="ORF">AK812_SmicGene13492</name>
</gene>
<dbReference type="Pfam" id="PF13812">
    <property type="entry name" value="PPR_3"/>
    <property type="match status" value="1"/>
</dbReference>
<evidence type="ECO:0000313" key="3">
    <source>
        <dbReference type="EMBL" id="OLQ03561.1"/>
    </source>
</evidence>
<dbReference type="EMBL" id="LSRX01000233">
    <property type="protein sequence ID" value="OLQ03561.1"/>
    <property type="molecule type" value="Genomic_DNA"/>
</dbReference>
<sequence length="328" mass="35938">MGVTWHGAEEEKEVWEDRSHCEATPSAQSGRLSKACSKRQWRSLAAISSKWKSLAADKRKRTCGRRRGLQWERALALLFAPEMRPSVPAFNAAISACAEASRWPKALELFGSMEALPLQPDVISCNTAIFACQMAGQWSLALSLLAECGDREVERDLITFNSSILACEKRGRWREALALFTSLMLQRLQGDLLTYNGLLRVCAEGSQWRHVLKLLSAMDKEQLQGNAVTYDAAVRASEAAAPIRSLGLLSRAREGALGRSGYLCEVGAALSYRTCIEGPGILLLLLARPQRCAAAASSQFPGIHPRCPLAVARRPGRKARLRRHPGGA</sequence>